<reference evidence="2 3" key="1">
    <citation type="submission" date="2014-02" db="EMBL/GenBank/DDBJ databases">
        <title>Transposable element dynamics among asymbiotic and ectomycorrhizal Amanita fungi.</title>
        <authorList>
            <consortium name="DOE Joint Genome Institute"/>
            <person name="Hess J."/>
            <person name="Skrede I."/>
            <person name="Wolfe B."/>
            <person name="LaButti K."/>
            <person name="Ohm R.A."/>
            <person name="Grigoriev I.V."/>
            <person name="Pringle A."/>
        </authorList>
    </citation>
    <scope>NUCLEOTIDE SEQUENCE [LARGE SCALE GENOMIC DNA]</scope>
    <source>
        <strain evidence="2 3">SKay4041</strain>
    </source>
</reference>
<feature type="compositionally biased region" description="Polar residues" evidence="1">
    <location>
        <begin position="245"/>
        <end position="267"/>
    </location>
</feature>
<dbReference type="Proteomes" id="UP000242287">
    <property type="component" value="Unassembled WGS sequence"/>
</dbReference>
<proteinExistence type="predicted"/>
<organism evidence="2 3">
    <name type="scientific">Amanita thiersii Skay4041</name>
    <dbReference type="NCBI Taxonomy" id="703135"/>
    <lineage>
        <taxon>Eukaryota</taxon>
        <taxon>Fungi</taxon>
        <taxon>Dikarya</taxon>
        <taxon>Basidiomycota</taxon>
        <taxon>Agaricomycotina</taxon>
        <taxon>Agaricomycetes</taxon>
        <taxon>Agaricomycetidae</taxon>
        <taxon>Agaricales</taxon>
        <taxon>Pluteineae</taxon>
        <taxon>Amanitaceae</taxon>
        <taxon>Amanita</taxon>
    </lineage>
</organism>
<evidence type="ECO:0000313" key="2">
    <source>
        <dbReference type="EMBL" id="PFH48105.1"/>
    </source>
</evidence>
<sequence length="406" mass="43634">MASPSFMRSRASGLPVRLHLKSISPRPILKRPSKPTPLPLSPSPFPFSQSFSVLFSNSPLSPHVHFPPSPSLFATFSTHSPNTYDRAPILVSPNQLELPAWGDRIYSPSIDGFRIADAPKGRRFAKPSTPLEDPRSPRQAINARFASTLANGTLPRAPLSKAVSTFPRSPYPSAPLTPVAPSKEENAKKDTKDNLATRGWPKRRSSVEGIDLAPPPRVKCADERSGRRSITLRLTSTRRPAPPQLNLSLSKPQPFSLSPVQELSDSNGQREGDLSAGSGESSRLSNAFWESVSIEEGIPSDGSGGFPESVFGSPEAVDLGLRSPLPAAPAILFGRSDGSVWSPGFPKRDSATSADQGKSEEGSLKRSTFTAPSPNDPLATFPSFSATMKRAGEHQMIKPPPRALLL</sequence>
<feature type="region of interest" description="Disordered" evidence="1">
    <location>
        <begin position="336"/>
        <end position="406"/>
    </location>
</feature>
<accession>A0A2A9NAQ1</accession>
<dbReference type="AlphaFoldDB" id="A0A2A9NAQ1"/>
<gene>
    <name evidence="2" type="ORF">AMATHDRAFT_49769</name>
</gene>
<protein>
    <submittedName>
        <fullName evidence="2">Uncharacterized protein</fullName>
    </submittedName>
</protein>
<dbReference type="EMBL" id="KZ302076">
    <property type="protein sequence ID" value="PFH48105.1"/>
    <property type="molecule type" value="Genomic_DNA"/>
</dbReference>
<evidence type="ECO:0000256" key="1">
    <source>
        <dbReference type="SAM" id="MobiDB-lite"/>
    </source>
</evidence>
<keyword evidence="3" id="KW-1185">Reference proteome</keyword>
<feature type="region of interest" description="Disordered" evidence="1">
    <location>
        <begin position="117"/>
        <end position="138"/>
    </location>
</feature>
<dbReference type="OrthoDB" id="2911012at2759"/>
<feature type="region of interest" description="Disordered" evidence="1">
    <location>
        <begin position="296"/>
        <end position="319"/>
    </location>
</feature>
<evidence type="ECO:0000313" key="3">
    <source>
        <dbReference type="Proteomes" id="UP000242287"/>
    </source>
</evidence>
<feature type="compositionally biased region" description="Low complexity" evidence="1">
    <location>
        <begin position="228"/>
        <end position="239"/>
    </location>
</feature>
<feature type="region of interest" description="Disordered" evidence="1">
    <location>
        <begin position="164"/>
        <end position="283"/>
    </location>
</feature>
<feature type="compositionally biased region" description="Basic and acidic residues" evidence="1">
    <location>
        <begin position="182"/>
        <end position="195"/>
    </location>
</feature>
<name>A0A2A9NAQ1_9AGAR</name>